<evidence type="ECO:0000313" key="4">
    <source>
        <dbReference type="Proteomes" id="UP001143480"/>
    </source>
</evidence>
<dbReference type="Gene3D" id="1.10.101.10">
    <property type="entry name" value="PGBD-like superfamily/PGBD"/>
    <property type="match status" value="1"/>
</dbReference>
<sequence length="96" mass="10103">MTVRRIFTVVGAALAGTVNATDDAVPPADPREVRALLTDVGLVRVSAFDAEVPQALRRFQARAGLVVDGIAGPRTVQALARSAREARHLRSLGMAA</sequence>
<comment type="caution">
    <text evidence="3">The sequence shown here is derived from an EMBL/GenBank/DDBJ whole genome shotgun (WGS) entry which is preliminary data.</text>
</comment>
<keyword evidence="1" id="KW-0732">Signal</keyword>
<dbReference type="EMBL" id="BSFP01000023">
    <property type="protein sequence ID" value="GLL02289.1"/>
    <property type="molecule type" value="Genomic_DNA"/>
</dbReference>
<dbReference type="InterPro" id="IPR036366">
    <property type="entry name" value="PGBDSf"/>
</dbReference>
<proteinExistence type="predicted"/>
<feature type="signal peptide" evidence="1">
    <location>
        <begin position="1"/>
        <end position="20"/>
    </location>
</feature>
<organism evidence="3 4">
    <name type="scientific">Dactylosporangium matsuzakiense</name>
    <dbReference type="NCBI Taxonomy" id="53360"/>
    <lineage>
        <taxon>Bacteria</taxon>
        <taxon>Bacillati</taxon>
        <taxon>Actinomycetota</taxon>
        <taxon>Actinomycetes</taxon>
        <taxon>Micromonosporales</taxon>
        <taxon>Micromonosporaceae</taxon>
        <taxon>Dactylosporangium</taxon>
    </lineage>
</organism>
<keyword evidence="4" id="KW-1185">Reference proteome</keyword>
<evidence type="ECO:0000256" key="1">
    <source>
        <dbReference type="SAM" id="SignalP"/>
    </source>
</evidence>
<feature type="domain" description="Peptidoglycan binding-like" evidence="2">
    <location>
        <begin position="31"/>
        <end position="79"/>
    </location>
</feature>
<dbReference type="InterPro" id="IPR002477">
    <property type="entry name" value="Peptidoglycan-bd-like"/>
</dbReference>
<feature type="chain" id="PRO_5040796637" description="Peptidoglycan binding-like domain-containing protein" evidence="1">
    <location>
        <begin position="21"/>
        <end position="96"/>
    </location>
</feature>
<name>A0A9W6KMZ4_9ACTN</name>
<reference evidence="3" key="2">
    <citation type="submission" date="2023-01" db="EMBL/GenBank/DDBJ databases">
        <authorList>
            <person name="Sun Q."/>
            <person name="Evtushenko L."/>
        </authorList>
    </citation>
    <scope>NUCLEOTIDE SEQUENCE</scope>
    <source>
        <strain evidence="3">VKM Ac-1321</strain>
    </source>
</reference>
<accession>A0A9W6KMZ4</accession>
<protein>
    <recommendedName>
        <fullName evidence="2">Peptidoglycan binding-like domain-containing protein</fullName>
    </recommendedName>
</protein>
<dbReference type="Pfam" id="PF01471">
    <property type="entry name" value="PG_binding_1"/>
    <property type="match status" value="1"/>
</dbReference>
<dbReference type="InterPro" id="IPR036365">
    <property type="entry name" value="PGBD-like_sf"/>
</dbReference>
<dbReference type="Proteomes" id="UP001143480">
    <property type="component" value="Unassembled WGS sequence"/>
</dbReference>
<dbReference type="SUPFAM" id="SSF47090">
    <property type="entry name" value="PGBD-like"/>
    <property type="match status" value="1"/>
</dbReference>
<evidence type="ECO:0000259" key="2">
    <source>
        <dbReference type="Pfam" id="PF01471"/>
    </source>
</evidence>
<reference evidence="3" key="1">
    <citation type="journal article" date="2014" name="Int. J. Syst. Evol. Microbiol.">
        <title>Complete genome sequence of Corynebacterium casei LMG S-19264T (=DSM 44701T), isolated from a smear-ripened cheese.</title>
        <authorList>
            <consortium name="US DOE Joint Genome Institute (JGI-PGF)"/>
            <person name="Walter F."/>
            <person name="Albersmeier A."/>
            <person name="Kalinowski J."/>
            <person name="Ruckert C."/>
        </authorList>
    </citation>
    <scope>NUCLEOTIDE SEQUENCE</scope>
    <source>
        <strain evidence="3">VKM Ac-1321</strain>
    </source>
</reference>
<evidence type="ECO:0000313" key="3">
    <source>
        <dbReference type="EMBL" id="GLL02289.1"/>
    </source>
</evidence>
<gene>
    <name evidence="3" type="ORF">GCM10017581_040310</name>
</gene>
<dbReference type="RefSeq" id="WP_261959226.1">
    <property type="nucleotide sequence ID" value="NZ_BAAAXA010000001.1"/>
</dbReference>
<dbReference type="AlphaFoldDB" id="A0A9W6KMZ4"/>